<dbReference type="PROSITE" id="PS50942">
    <property type="entry name" value="ENTH"/>
    <property type="match status" value="1"/>
</dbReference>
<dbReference type="Proteomes" id="UP000287651">
    <property type="component" value="Unassembled WGS sequence"/>
</dbReference>
<organism evidence="6 7">
    <name type="scientific">Ensete ventricosum</name>
    <name type="common">Abyssinian banana</name>
    <name type="synonym">Musa ensete</name>
    <dbReference type="NCBI Taxonomy" id="4639"/>
    <lineage>
        <taxon>Eukaryota</taxon>
        <taxon>Viridiplantae</taxon>
        <taxon>Streptophyta</taxon>
        <taxon>Embryophyta</taxon>
        <taxon>Tracheophyta</taxon>
        <taxon>Spermatophyta</taxon>
        <taxon>Magnoliopsida</taxon>
        <taxon>Liliopsida</taxon>
        <taxon>Zingiberales</taxon>
        <taxon>Musaceae</taxon>
        <taxon>Ensete</taxon>
    </lineage>
</organism>
<feature type="non-terminal residue" evidence="6">
    <location>
        <position position="1"/>
    </location>
</feature>
<dbReference type="Gene3D" id="1.25.40.90">
    <property type="match status" value="1"/>
</dbReference>
<dbReference type="EMBL" id="AMZH03010182">
    <property type="protein sequence ID" value="RRT55235.1"/>
    <property type="molecule type" value="Genomic_DNA"/>
</dbReference>
<dbReference type="GO" id="GO:0005794">
    <property type="term" value="C:Golgi apparatus"/>
    <property type="evidence" value="ECO:0007669"/>
    <property type="project" value="UniProtKB-SubCell"/>
</dbReference>
<dbReference type="Pfam" id="PF07651">
    <property type="entry name" value="ANTH"/>
    <property type="match status" value="1"/>
</dbReference>
<keyword evidence="3" id="KW-0333">Golgi apparatus</keyword>
<accession>A0A426YU42</accession>
<dbReference type="InterPro" id="IPR011417">
    <property type="entry name" value="ANTH_dom"/>
</dbReference>
<feature type="domain" description="ENTH" evidence="5">
    <location>
        <begin position="14"/>
        <end position="153"/>
    </location>
</feature>
<keyword evidence="4" id="KW-0968">Cytoplasmic vesicle</keyword>
<dbReference type="GO" id="GO:0000149">
    <property type="term" value="F:SNARE binding"/>
    <property type="evidence" value="ECO:0007669"/>
    <property type="project" value="TreeGrafter"/>
</dbReference>
<dbReference type="PANTHER" id="PTHR22951">
    <property type="entry name" value="CLATHRIN ASSEMBLY PROTEIN"/>
    <property type="match status" value="1"/>
</dbReference>
<evidence type="ECO:0000313" key="7">
    <source>
        <dbReference type="Proteomes" id="UP000287651"/>
    </source>
</evidence>
<evidence type="ECO:0000256" key="1">
    <source>
        <dbReference type="ARBA" id="ARBA00004132"/>
    </source>
</evidence>
<dbReference type="InterPro" id="IPR013809">
    <property type="entry name" value="ENTH"/>
</dbReference>
<evidence type="ECO:0000256" key="4">
    <source>
        <dbReference type="ARBA" id="ARBA00023329"/>
    </source>
</evidence>
<dbReference type="GO" id="GO:0005545">
    <property type="term" value="F:1-phosphatidylinositol binding"/>
    <property type="evidence" value="ECO:0007669"/>
    <property type="project" value="TreeGrafter"/>
</dbReference>
<dbReference type="GO" id="GO:0005546">
    <property type="term" value="F:phosphatidylinositol-4,5-bisphosphate binding"/>
    <property type="evidence" value="ECO:0007669"/>
    <property type="project" value="TreeGrafter"/>
</dbReference>
<protein>
    <recommendedName>
        <fullName evidence="5">ENTH domain-containing protein</fullName>
    </recommendedName>
</protein>
<name>A0A426YU42_ENSVE</name>
<evidence type="ECO:0000256" key="2">
    <source>
        <dbReference type="ARBA" id="ARBA00004555"/>
    </source>
</evidence>
<dbReference type="GO" id="GO:0048268">
    <property type="term" value="P:clathrin coat assembly"/>
    <property type="evidence" value="ECO:0007669"/>
    <property type="project" value="InterPro"/>
</dbReference>
<proteinExistence type="predicted"/>
<evidence type="ECO:0000313" key="6">
    <source>
        <dbReference type="EMBL" id="RRT55235.1"/>
    </source>
</evidence>
<dbReference type="GO" id="GO:0006900">
    <property type="term" value="P:vesicle budding from membrane"/>
    <property type="evidence" value="ECO:0007669"/>
    <property type="project" value="TreeGrafter"/>
</dbReference>
<dbReference type="InterPro" id="IPR045192">
    <property type="entry name" value="AP180-like"/>
</dbReference>
<reference evidence="6 7" key="1">
    <citation type="journal article" date="2014" name="Agronomy (Basel)">
        <title>A Draft Genome Sequence for Ensete ventricosum, the Drought-Tolerant Tree Against Hunger.</title>
        <authorList>
            <person name="Harrison J."/>
            <person name="Moore K.A."/>
            <person name="Paszkiewicz K."/>
            <person name="Jones T."/>
            <person name="Grant M."/>
            <person name="Ambacheew D."/>
            <person name="Muzemil S."/>
            <person name="Studholme D.J."/>
        </authorList>
    </citation>
    <scope>NUCLEOTIDE SEQUENCE [LARGE SCALE GENOMIC DNA]</scope>
</reference>
<dbReference type="InterPro" id="IPR008942">
    <property type="entry name" value="ENTH_VHS"/>
</dbReference>
<dbReference type="PANTHER" id="PTHR22951:SF5">
    <property type="entry name" value="PHOSPHATIDYLINOSITOL-BINDING CLATHRIN ASSEMBLY PROTEIN LAP"/>
    <property type="match status" value="1"/>
</dbReference>
<dbReference type="AlphaFoldDB" id="A0A426YU42"/>
<dbReference type="SMART" id="SM00273">
    <property type="entry name" value="ENTH"/>
    <property type="match status" value="1"/>
</dbReference>
<dbReference type="GO" id="GO:0030136">
    <property type="term" value="C:clathrin-coated vesicle"/>
    <property type="evidence" value="ECO:0007669"/>
    <property type="project" value="UniProtKB-SubCell"/>
</dbReference>
<sequence length="153" mass="17492">GGLEARAGWMGTWRKAYGALKDSTLVGLAKVNSEFKVRNPFLNWIFVATSATRPRADIAYCIYALGKRLSKTRNWTVAVKTLIVIHRTLREGDPTFREELLSYSRRGSILQISNFKDDLGSLGWFPSPSFWNAKFQVKQENFSLFIMSRFCVM</sequence>
<evidence type="ECO:0000259" key="5">
    <source>
        <dbReference type="PROSITE" id="PS50942"/>
    </source>
</evidence>
<comment type="subcellular location">
    <subcellularLocation>
        <location evidence="1">Cytoplasmic vesicle</location>
        <location evidence="1">Clathrin-coated vesicle</location>
    </subcellularLocation>
    <subcellularLocation>
        <location evidence="2">Golgi apparatus</location>
    </subcellularLocation>
</comment>
<dbReference type="GO" id="GO:0072583">
    <property type="term" value="P:clathrin-dependent endocytosis"/>
    <property type="evidence" value="ECO:0007669"/>
    <property type="project" value="InterPro"/>
</dbReference>
<dbReference type="GO" id="GO:0005905">
    <property type="term" value="C:clathrin-coated pit"/>
    <property type="evidence" value="ECO:0007669"/>
    <property type="project" value="TreeGrafter"/>
</dbReference>
<dbReference type="GO" id="GO:0032050">
    <property type="term" value="F:clathrin heavy chain binding"/>
    <property type="evidence" value="ECO:0007669"/>
    <property type="project" value="TreeGrafter"/>
</dbReference>
<dbReference type="SUPFAM" id="SSF48464">
    <property type="entry name" value="ENTH/VHS domain"/>
    <property type="match status" value="1"/>
</dbReference>
<evidence type="ECO:0000256" key="3">
    <source>
        <dbReference type="ARBA" id="ARBA00023034"/>
    </source>
</evidence>
<gene>
    <name evidence="6" type="ORF">B296_00046882</name>
</gene>
<comment type="caution">
    <text evidence="6">The sequence shown here is derived from an EMBL/GenBank/DDBJ whole genome shotgun (WGS) entry which is preliminary data.</text>
</comment>